<evidence type="ECO:0000313" key="3">
    <source>
        <dbReference type="Proteomes" id="UP001438707"/>
    </source>
</evidence>
<dbReference type="EMBL" id="JALJOS010000033">
    <property type="protein sequence ID" value="KAK9822278.1"/>
    <property type="molecule type" value="Genomic_DNA"/>
</dbReference>
<feature type="transmembrane region" description="Helical" evidence="1">
    <location>
        <begin position="151"/>
        <end position="169"/>
    </location>
</feature>
<feature type="transmembrane region" description="Helical" evidence="1">
    <location>
        <begin position="269"/>
        <end position="288"/>
    </location>
</feature>
<feature type="transmembrane region" description="Helical" evidence="1">
    <location>
        <begin position="112"/>
        <end position="131"/>
    </location>
</feature>
<feature type="transmembrane region" description="Helical" evidence="1">
    <location>
        <begin position="189"/>
        <end position="205"/>
    </location>
</feature>
<sequence length="404" mass="43694">MSWQTAGARSGGCLQGWQDTCPHGSQRTAMRHAGCDASRHVVDLVAHSSSWTQRHSERSLHWQAPACQPWHSKNAAMRSSSCLRAFGMQMPPQGPDSGVSTSAPDRSMSGPFLMLTVAYASLADFFFMAPHTAADLIFGPVAAQHDYQHAIFFRLFAGFLELVALQNWVLKDSVQREQLGRAASDRGSAALCLFAAVSLAIPMLSHLTDPIIMPGAALAWGGLSATQWLVACRGHAQRHPWGSQPMHMLRGYIQDCLDVGHSNGPRSGLFSIFTATFLVMGLSFVLLPELTKTGMFGHDPHLAAEDRLLWQLIGAAIATVVSPVACTQQEAAWKNCLCKRPQRLLMAGLSTVSSGVIFALTPQLLSGNAGEGLRLAALPWASLCLISLMLSLKPRDGPGWFTPW</sequence>
<dbReference type="AlphaFoldDB" id="A0AAW1QLD4"/>
<evidence type="ECO:0000313" key="2">
    <source>
        <dbReference type="EMBL" id="KAK9822278.1"/>
    </source>
</evidence>
<keyword evidence="1" id="KW-1133">Transmembrane helix</keyword>
<keyword evidence="1" id="KW-0472">Membrane</keyword>
<dbReference type="Proteomes" id="UP001438707">
    <property type="component" value="Unassembled WGS sequence"/>
</dbReference>
<accession>A0AAW1QLD4</accession>
<keyword evidence="3" id="KW-1185">Reference proteome</keyword>
<name>A0AAW1QLD4_9CHLO</name>
<reference evidence="2 3" key="1">
    <citation type="journal article" date="2024" name="Nat. Commun.">
        <title>Phylogenomics reveals the evolutionary origins of lichenization in chlorophyte algae.</title>
        <authorList>
            <person name="Puginier C."/>
            <person name="Libourel C."/>
            <person name="Otte J."/>
            <person name="Skaloud P."/>
            <person name="Haon M."/>
            <person name="Grisel S."/>
            <person name="Petersen M."/>
            <person name="Berrin J.G."/>
            <person name="Delaux P.M."/>
            <person name="Dal Grande F."/>
            <person name="Keller J."/>
        </authorList>
    </citation>
    <scope>NUCLEOTIDE SEQUENCE [LARGE SCALE GENOMIC DNA]</scope>
    <source>
        <strain evidence="2 3">SAG 2145</strain>
    </source>
</reference>
<feature type="transmembrane region" description="Helical" evidence="1">
    <location>
        <begin position="372"/>
        <end position="392"/>
    </location>
</feature>
<protein>
    <submittedName>
        <fullName evidence="2">Uncharacterized protein</fullName>
    </submittedName>
</protein>
<comment type="caution">
    <text evidence="2">The sequence shown here is derived from an EMBL/GenBank/DDBJ whole genome shotgun (WGS) entry which is preliminary data.</text>
</comment>
<organism evidence="2 3">
    <name type="scientific">Apatococcus lobatus</name>
    <dbReference type="NCBI Taxonomy" id="904363"/>
    <lineage>
        <taxon>Eukaryota</taxon>
        <taxon>Viridiplantae</taxon>
        <taxon>Chlorophyta</taxon>
        <taxon>core chlorophytes</taxon>
        <taxon>Trebouxiophyceae</taxon>
        <taxon>Chlorellales</taxon>
        <taxon>Chlorellaceae</taxon>
        <taxon>Apatococcus</taxon>
    </lineage>
</organism>
<keyword evidence="1" id="KW-0812">Transmembrane</keyword>
<proteinExistence type="predicted"/>
<feature type="transmembrane region" description="Helical" evidence="1">
    <location>
        <begin position="347"/>
        <end position="366"/>
    </location>
</feature>
<evidence type="ECO:0000256" key="1">
    <source>
        <dbReference type="SAM" id="Phobius"/>
    </source>
</evidence>
<gene>
    <name evidence="2" type="ORF">WJX74_002519</name>
</gene>